<evidence type="ECO:0000313" key="11">
    <source>
        <dbReference type="Proteomes" id="UP000472276"/>
    </source>
</evidence>
<dbReference type="FunFam" id="3.40.30.10:FF:000176">
    <property type="entry name" value="Glutathione S-transferase theta-1"/>
    <property type="match status" value="1"/>
</dbReference>
<comment type="catalytic activity">
    <reaction evidence="7">
        <text>RX + glutathione = an S-substituted glutathione + a halide anion + H(+)</text>
        <dbReference type="Rhea" id="RHEA:16437"/>
        <dbReference type="ChEBI" id="CHEBI:15378"/>
        <dbReference type="ChEBI" id="CHEBI:16042"/>
        <dbReference type="ChEBI" id="CHEBI:17792"/>
        <dbReference type="ChEBI" id="CHEBI:57925"/>
        <dbReference type="ChEBI" id="CHEBI:90779"/>
        <dbReference type="EC" id="2.5.1.18"/>
    </reaction>
</comment>
<dbReference type="GeneID" id="120432682"/>
<dbReference type="CDD" id="cd03183">
    <property type="entry name" value="GST_C_Theta"/>
    <property type="match status" value="1"/>
</dbReference>
<evidence type="ECO:0000256" key="7">
    <source>
        <dbReference type="ARBA" id="ARBA00047960"/>
    </source>
</evidence>
<dbReference type="GO" id="GO:0006749">
    <property type="term" value="P:glutathione metabolic process"/>
    <property type="evidence" value="ECO:0007669"/>
    <property type="project" value="TreeGrafter"/>
</dbReference>
<protein>
    <recommendedName>
        <fullName evidence="4">glutathione transferase</fullName>
        <ecNumber evidence="4">2.5.1.18</ecNumber>
    </recommendedName>
</protein>
<evidence type="ECO:0000256" key="2">
    <source>
        <dbReference type="ARBA" id="ARBA00009899"/>
    </source>
</evidence>
<dbReference type="SUPFAM" id="SSF52833">
    <property type="entry name" value="Thioredoxin-like"/>
    <property type="match status" value="1"/>
</dbReference>
<reference evidence="10" key="1">
    <citation type="submission" date="2025-08" db="UniProtKB">
        <authorList>
            <consortium name="Ensembl"/>
        </authorList>
    </citation>
    <scope>IDENTIFICATION</scope>
</reference>
<dbReference type="Gene3D" id="1.20.1050.10">
    <property type="match status" value="1"/>
</dbReference>
<dbReference type="RefSeq" id="XP_039476749.1">
    <property type="nucleotide sequence ID" value="XM_039620815.1"/>
</dbReference>
<dbReference type="SFLD" id="SFLDG00358">
    <property type="entry name" value="Main_(cytGST)"/>
    <property type="match status" value="1"/>
</dbReference>
<sequence>MMELYLDLISPPCRAVFLFAKALGIPFEFKYVDLIAGQQYSSEFGELNIVAKIPVMKDGGFTLSESTAILKYLVQKYSGSVGDHWFPAGLQQRARANEYLSWQHANLRGHCQKVFLLRTLFPVIMGFEVLEETMDAALENMKQSLNLLEEKFLQNKWFILGDKISVADVVAVVEIMQPLGTGVDGFEGRPKLIAWRGRVKEELGEELFDDAHKALMQLSSLPEKLKSSREFEKVKLSFQRFFN</sequence>
<dbReference type="SFLD" id="SFLDS00019">
    <property type="entry name" value="Glutathione_Transferase_(cytos"/>
    <property type="match status" value="1"/>
</dbReference>
<dbReference type="Gene3D" id="3.40.30.10">
    <property type="entry name" value="Glutaredoxin"/>
    <property type="match status" value="1"/>
</dbReference>
<reference evidence="10" key="2">
    <citation type="submission" date="2025-09" db="UniProtKB">
        <authorList>
            <consortium name="Ensembl"/>
        </authorList>
    </citation>
    <scope>IDENTIFICATION</scope>
</reference>
<evidence type="ECO:0000256" key="3">
    <source>
        <dbReference type="ARBA" id="ARBA00011738"/>
    </source>
</evidence>
<dbReference type="Pfam" id="PF00043">
    <property type="entry name" value="GST_C"/>
    <property type="match status" value="1"/>
</dbReference>
<evidence type="ECO:0000256" key="6">
    <source>
        <dbReference type="ARBA" id="ARBA00022679"/>
    </source>
</evidence>
<comment type="similarity">
    <text evidence="2">Belongs to the GST superfamily. Theta family.</text>
</comment>
<gene>
    <name evidence="10" type="primary">LOC120432682</name>
</gene>
<comment type="subunit">
    <text evidence="3">Homodimer.</text>
</comment>
<dbReference type="Pfam" id="PF13417">
    <property type="entry name" value="GST_N_3"/>
    <property type="match status" value="1"/>
</dbReference>
<feature type="domain" description="GST C-terminal" evidence="9">
    <location>
        <begin position="89"/>
        <end position="228"/>
    </location>
</feature>
<dbReference type="PANTHER" id="PTHR43917:SF9">
    <property type="entry name" value="GLUTATHIONE S-TRANSFERASE THETA-1"/>
    <property type="match status" value="1"/>
</dbReference>
<dbReference type="GO" id="GO:0005737">
    <property type="term" value="C:cytoplasm"/>
    <property type="evidence" value="ECO:0007669"/>
    <property type="project" value="UniProtKB-SubCell"/>
</dbReference>
<dbReference type="RefSeq" id="XP_031590749.2">
    <property type="nucleotide sequence ID" value="XM_031734889.2"/>
</dbReference>
<dbReference type="PROSITE" id="PS50404">
    <property type="entry name" value="GST_NTER"/>
    <property type="match status" value="1"/>
</dbReference>
<dbReference type="InterPro" id="IPR040077">
    <property type="entry name" value="GST_C_Theta"/>
</dbReference>
<dbReference type="KEGG" id="oau:120432682"/>
<comment type="subcellular location">
    <subcellularLocation>
        <location evidence="1">Cytoplasm</location>
    </subcellularLocation>
</comment>
<evidence type="ECO:0000256" key="1">
    <source>
        <dbReference type="ARBA" id="ARBA00004496"/>
    </source>
</evidence>
<dbReference type="PROSITE" id="PS50405">
    <property type="entry name" value="GST_CTER"/>
    <property type="match status" value="1"/>
</dbReference>
<dbReference type="Proteomes" id="UP000472276">
    <property type="component" value="Unassembled WGS sequence"/>
</dbReference>
<keyword evidence="11" id="KW-1185">Reference proteome</keyword>
<dbReference type="InterPro" id="IPR004046">
    <property type="entry name" value="GST_C"/>
</dbReference>
<evidence type="ECO:0000313" key="10">
    <source>
        <dbReference type="Ensembl" id="ENSOABP00000057449.2"/>
    </source>
</evidence>
<organism evidence="10 11">
    <name type="scientific">Oreochromis aureus</name>
    <name type="common">Israeli tilapia</name>
    <name type="synonym">Chromis aureus</name>
    <dbReference type="NCBI Taxonomy" id="47969"/>
    <lineage>
        <taxon>Eukaryota</taxon>
        <taxon>Metazoa</taxon>
        <taxon>Chordata</taxon>
        <taxon>Craniata</taxon>
        <taxon>Vertebrata</taxon>
        <taxon>Euteleostomi</taxon>
        <taxon>Actinopterygii</taxon>
        <taxon>Neopterygii</taxon>
        <taxon>Teleostei</taxon>
        <taxon>Neoteleostei</taxon>
        <taxon>Acanthomorphata</taxon>
        <taxon>Ovalentaria</taxon>
        <taxon>Cichlomorphae</taxon>
        <taxon>Cichliformes</taxon>
        <taxon>Cichlidae</taxon>
        <taxon>African cichlids</taxon>
        <taxon>Pseudocrenilabrinae</taxon>
        <taxon>Oreochromini</taxon>
        <taxon>Oreochromis</taxon>
    </lineage>
</organism>
<evidence type="ECO:0000259" key="8">
    <source>
        <dbReference type="PROSITE" id="PS50404"/>
    </source>
</evidence>
<evidence type="ECO:0000256" key="4">
    <source>
        <dbReference type="ARBA" id="ARBA00012452"/>
    </source>
</evidence>
<accession>A0A668W3G6</accession>
<dbReference type="AlphaFoldDB" id="A0A668W3G6"/>
<dbReference type="FunFam" id="1.20.1050.10:FF:000008">
    <property type="entry name" value="Glutathione S-transferase theta-1"/>
    <property type="match status" value="1"/>
</dbReference>
<dbReference type="EC" id="2.5.1.18" evidence="4"/>
<dbReference type="InterPro" id="IPR040079">
    <property type="entry name" value="Glutathione_S-Trfase"/>
</dbReference>
<keyword evidence="6" id="KW-0808">Transferase</keyword>
<evidence type="ECO:0000256" key="5">
    <source>
        <dbReference type="ARBA" id="ARBA00022490"/>
    </source>
</evidence>
<dbReference type="Ensembl" id="ENSOABT00000058897.2">
    <property type="protein sequence ID" value="ENSOABP00000057449.2"/>
    <property type="gene ID" value="ENSOABG00000025263.2"/>
</dbReference>
<dbReference type="InterPro" id="IPR036249">
    <property type="entry name" value="Thioredoxin-like_sf"/>
</dbReference>
<dbReference type="OMA" id="HWYPRRH"/>
<proteinExistence type="inferred from homology"/>
<dbReference type="InterPro" id="IPR004045">
    <property type="entry name" value="Glutathione_S-Trfase_N"/>
</dbReference>
<dbReference type="InterPro" id="IPR036282">
    <property type="entry name" value="Glutathione-S-Trfase_C_sf"/>
</dbReference>
<evidence type="ECO:0000259" key="9">
    <source>
        <dbReference type="PROSITE" id="PS50405"/>
    </source>
</evidence>
<feature type="domain" description="GST N-terminal" evidence="8">
    <location>
        <begin position="1"/>
        <end position="81"/>
    </location>
</feature>
<keyword evidence="5" id="KW-0963">Cytoplasm</keyword>
<name>A0A668W3G6_OREAU</name>
<dbReference type="GO" id="GO:0004364">
    <property type="term" value="F:glutathione transferase activity"/>
    <property type="evidence" value="ECO:0007669"/>
    <property type="project" value="UniProtKB-EC"/>
</dbReference>
<dbReference type="PANTHER" id="PTHR43917">
    <property type="match status" value="1"/>
</dbReference>
<dbReference type="InterPro" id="IPR010987">
    <property type="entry name" value="Glutathione-S-Trfase_C-like"/>
</dbReference>
<dbReference type="SUPFAM" id="SSF47616">
    <property type="entry name" value="GST C-terminal domain-like"/>
    <property type="match status" value="1"/>
</dbReference>
<dbReference type="InterPro" id="IPR051369">
    <property type="entry name" value="GST_Theta"/>
</dbReference>